<dbReference type="GO" id="GO:0003774">
    <property type="term" value="F:cytoskeletal motor activity"/>
    <property type="evidence" value="ECO:0007669"/>
    <property type="project" value="UniProtKB-UniRule"/>
</dbReference>
<dbReference type="PANTHER" id="PTHR47968:SF75">
    <property type="entry name" value="CENTROMERE-ASSOCIATED PROTEIN E"/>
    <property type="match status" value="1"/>
</dbReference>
<dbReference type="SMART" id="SM00129">
    <property type="entry name" value="KISc"/>
    <property type="match status" value="2"/>
</dbReference>
<feature type="domain" description="Kinesin motor" evidence="8">
    <location>
        <begin position="1188"/>
        <end position="1590"/>
    </location>
</feature>
<dbReference type="InterPro" id="IPR027640">
    <property type="entry name" value="Kinesin-like_fam"/>
</dbReference>
<feature type="coiled-coil region" evidence="6">
    <location>
        <begin position="866"/>
        <end position="1000"/>
    </location>
</feature>
<feature type="region of interest" description="Disordered" evidence="7">
    <location>
        <begin position="482"/>
        <end position="724"/>
    </location>
</feature>
<keyword evidence="2 5" id="KW-0067">ATP-binding</keyword>
<evidence type="ECO:0000313" key="10">
    <source>
        <dbReference type="Proteomes" id="UP001530377"/>
    </source>
</evidence>
<dbReference type="PANTHER" id="PTHR47968">
    <property type="entry name" value="CENTROMERE PROTEIN E"/>
    <property type="match status" value="1"/>
</dbReference>
<feature type="compositionally biased region" description="Low complexity" evidence="7">
    <location>
        <begin position="612"/>
        <end position="632"/>
    </location>
</feature>
<feature type="compositionally biased region" description="Polar residues" evidence="7">
    <location>
        <begin position="586"/>
        <end position="602"/>
    </location>
</feature>
<dbReference type="InterPro" id="IPR036961">
    <property type="entry name" value="Kinesin_motor_dom_sf"/>
</dbReference>
<dbReference type="GO" id="GO:0005524">
    <property type="term" value="F:ATP binding"/>
    <property type="evidence" value="ECO:0007669"/>
    <property type="project" value="UniProtKB-UniRule"/>
</dbReference>
<evidence type="ECO:0000256" key="7">
    <source>
        <dbReference type="SAM" id="MobiDB-lite"/>
    </source>
</evidence>
<proteinExistence type="inferred from homology"/>
<evidence type="ECO:0000256" key="6">
    <source>
        <dbReference type="SAM" id="Coils"/>
    </source>
</evidence>
<feature type="compositionally biased region" description="Low complexity" evidence="7">
    <location>
        <begin position="543"/>
        <end position="579"/>
    </location>
</feature>
<feature type="compositionally biased region" description="Basic and acidic residues" evidence="7">
    <location>
        <begin position="518"/>
        <end position="534"/>
    </location>
</feature>
<dbReference type="InterPro" id="IPR019821">
    <property type="entry name" value="Kinesin_motor_CS"/>
</dbReference>
<keyword evidence="4 5" id="KW-0505">Motor protein</keyword>
<evidence type="ECO:0000256" key="5">
    <source>
        <dbReference type="PROSITE-ProRule" id="PRU00283"/>
    </source>
</evidence>
<protein>
    <recommendedName>
        <fullName evidence="8">Kinesin motor domain-containing protein</fullName>
    </recommendedName>
</protein>
<evidence type="ECO:0000313" key="9">
    <source>
        <dbReference type="EMBL" id="KAL3807868.1"/>
    </source>
</evidence>
<organism evidence="9 10">
    <name type="scientific">Cyclostephanos tholiformis</name>
    <dbReference type="NCBI Taxonomy" id="382380"/>
    <lineage>
        <taxon>Eukaryota</taxon>
        <taxon>Sar</taxon>
        <taxon>Stramenopiles</taxon>
        <taxon>Ochrophyta</taxon>
        <taxon>Bacillariophyta</taxon>
        <taxon>Coscinodiscophyceae</taxon>
        <taxon>Thalassiosirophycidae</taxon>
        <taxon>Stephanodiscales</taxon>
        <taxon>Stephanodiscaceae</taxon>
        <taxon>Cyclostephanos</taxon>
    </lineage>
</organism>
<feature type="domain" description="Kinesin motor" evidence="8">
    <location>
        <begin position="1"/>
        <end position="367"/>
    </location>
</feature>
<evidence type="ECO:0000256" key="2">
    <source>
        <dbReference type="ARBA" id="ARBA00022840"/>
    </source>
</evidence>
<feature type="binding site" evidence="5">
    <location>
        <begin position="87"/>
        <end position="94"/>
    </location>
    <ligand>
        <name>ATP</name>
        <dbReference type="ChEBI" id="CHEBI:30616"/>
    </ligand>
</feature>
<sequence length="1600" mass="177780">MSALLISRHSCPTENNKVWRVLQKYNSITQCTPSGKPLPERIEYRTFFSYDKAFDESSSTRQVYEQTSRGIVESVAAGCNGTIFAYGHTSSGKTFTMHGSETLQDGISSGGGDCVLNKGGIIRMAASDIFNHIEKDLERIFLVRVSFIEIYNEEVRDLLVTDDSENNAILKIREDKDRGVLVNSNESIVTSMDSLLSVLFAGEKNRTFAATAMNERSSRSHTIFRITVESRLKGAMTDGEDGMKEDSDDDDLQRDNAIDESGAVRISTLNLVDLAGSESVCHTGATGDRQKEGGMINQSLFSLSRIIVCLGQNATHVNFRDSKLTRILQPSLSGNARMAVICCATPSELYLEETRSTLQFTSRAKLVKTRAQVNEIMDDRSLLKKRQRLLNHERDSMEQMKALKEKFANTEYANRRAEDDLKRMNKLILKRGVLGKITASGSAGKQSRYSSLFVYKDDDETIQAGAVESSLSNSAKGIHRRCYDGGMNHTENSDPTMHGSETLRDGISSGGGRPGESNWREGKLKNNDKRRGDQNNHWTTTMSDPSSSAVAAPPNSGGGVSSHSSSSKSPSKTSSLHLPLYKENTTDSPNRSLDDGLSTTPTKLEPTVDKGATTTTMTTTTTSPPATLSPTPYWKVLEDRGDWNRASPQKTRSAAKSPALPAYGEEAGKKGELDDDDDDDDEDEEEEEEEGDANHATLLLNLTPKTPDHRMQSQSARNAQRRLDADHKIEKLRQEKIYRLSKSLMSRGLGGTGGATAVVGRRTWKRASRDAVGDRSGTDRATEGYADDLTAPYYAAAAPAAVATGPSDEDLRRIVQESHAGHDLSRIEGFDARIATLERDVAHCSKMYKVATVVREGSEVELHVVCAEQRGTIEGYKRQVQRLEAERNGAEGRYKADLEVFDRERREMVAELAKAREAHAADMKRSMDEVASRTHDRYAERYDAIRAELASARSEIEEANRRNELEAENGAAHEGLICRIAELERAKSELTLLLEAEKHDNNANRATIAVLQTNMSGHVATISRQEGSILRLEEEVRSITKILDDANRKLEGTQSLRSRDASEQEFRREMGELEGKLVTMEGEMVDLQHKLREKDEAYQAVRSELDAMNFRLRDATGSIEEAEAKAANMKLKVQQLSKEVRTLEENLRINDEYCEQFISIERRLIEEKHMLNQICANLRNRIIQLSGNIRVFVRVRPFVESERRLTSEVQQPGKYDRTVGGSNSRPMSCASMGPNSGRPPSRESGEDANDECCPFHFPSITDRNARPSSSITGGIGAKSSSDYTSSNNLTKQVIELNELYKDRGGLKERRKKWSYGFDRVFSPVNGQDDVWEAAEPLVQSCIDGYHVCMFAYGQTGSGKTHTMIGVAGDRGLIPRAVKMLFEAKREIERSGLEFVNISVELLEIYNEEVRDLLDDGQLIKLKLRVNEAVGNVKVNAQDEREVDGILKMAQERRCVKATKVNAESSRSHLLFTIHFNGLSNDDASAIRRSGSLHIIDLAGSERLNKSGSHGALLTEAKHINCSLLALASVIEKLQAKEKHIPYRDSKLTYLLQNFLGGDSKTLAIVCCSPHKDHFNESLNSLRFAEKVSRVELKKVNTVDV</sequence>
<gene>
    <name evidence="9" type="ORF">ACHAXA_010641</name>
</gene>
<dbReference type="Gene3D" id="1.20.5.340">
    <property type="match status" value="1"/>
</dbReference>
<dbReference type="PRINTS" id="PR00380">
    <property type="entry name" value="KINESINHEAVY"/>
</dbReference>
<dbReference type="InterPro" id="IPR001752">
    <property type="entry name" value="Kinesin_motor_dom"/>
</dbReference>
<feature type="coiled-coil region" evidence="6">
    <location>
        <begin position="1029"/>
        <end position="1146"/>
    </location>
</feature>
<evidence type="ECO:0000256" key="4">
    <source>
        <dbReference type="ARBA" id="ARBA00023175"/>
    </source>
</evidence>
<dbReference type="EMBL" id="JALLPB020000575">
    <property type="protein sequence ID" value="KAL3807868.1"/>
    <property type="molecule type" value="Genomic_DNA"/>
</dbReference>
<feature type="compositionally biased region" description="Acidic residues" evidence="7">
    <location>
        <begin position="673"/>
        <end position="691"/>
    </location>
</feature>
<accession>A0ABD3R566</accession>
<dbReference type="Pfam" id="PF00225">
    <property type="entry name" value="Kinesin"/>
    <property type="match status" value="2"/>
</dbReference>
<keyword evidence="10" id="KW-1185">Reference proteome</keyword>
<dbReference type="PROSITE" id="PS50067">
    <property type="entry name" value="KINESIN_MOTOR_2"/>
    <property type="match status" value="2"/>
</dbReference>
<dbReference type="PROSITE" id="PS00411">
    <property type="entry name" value="KINESIN_MOTOR_1"/>
    <property type="match status" value="2"/>
</dbReference>
<comment type="similarity">
    <text evidence="5">Belongs to the TRAFAC class myosin-kinesin ATPase superfamily. Kinesin family.</text>
</comment>
<feature type="region of interest" description="Disordered" evidence="7">
    <location>
        <begin position="1204"/>
        <end position="1284"/>
    </location>
</feature>
<dbReference type="Gene3D" id="3.40.850.10">
    <property type="entry name" value="Kinesin motor domain"/>
    <property type="match status" value="2"/>
</dbReference>
<dbReference type="Proteomes" id="UP001530377">
    <property type="component" value="Unassembled WGS sequence"/>
</dbReference>
<evidence type="ECO:0000256" key="1">
    <source>
        <dbReference type="ARBA" id="ARBA00022741"/>
    </source>
</evidence>
<evidence type="ECO:0000259" key="8">
    <source>
        <dbReference type="PROSITE" id="PS50067"/>
    </source>
</evidence>
<keyword evidence="1 5" id="KW-0547">Nucleotide-binding</keyword>
<dbReference type="SUPFAM" id="SSF90257">
    <property type="entry name" value="Myosin rod fragments"/>
    <property type="match status" value="1"/>
</dbReference>
<feature type="binding site" evidence="5">
    <location>
        <begin position="1353"/>
        <end position="1360"/>
    </location>
    <ligand>
        <name>ATP</name>
        <dbReference type="ChEBI" id="CHEBI:30616"/>
    </ligand>
</feature>
<dbReference type="InterPro" id="IPR027417">
    <property type="entry name" value="P-loop_NTPase"/>
</dbReference>
<reference evidence="9 10" key="1">
    <citation type="submission" date="2024-10" db="EMBL/GenBank/DDBJ databases">
        <title>Updated reference genomes for cyclostephanoid diatoms.</title>
        <authorList>
            <person name="Roberts W.R."/>
            <person name="Alverson A.J."/>
        </authorList>
    </citation>
    <scope>NUCLEOTIDE SEQUENCE [LARGE SCALE GENOMIC DNA]</scope>
    <source>
        <strain evidence="9 10">AJA228-03</strain>
    </source>
</reference>
<keyword evidence="3 6" id="KW-0175">Coiled coil</keyword>
<dbReference type="SUPFAM" id="SSF52540">
    <property type="entry name" value="P-loop containing nucleoside triphosphate hydrolases"/>
    <property type="match status" value="2"/>
</dbReference>
<name>A0ABD3R566_9STRA</name>
<feature type="compositionally biased region" description="Polar residues" evidence="7">
    <location>
        <begin position="1266"/>
        <end position="1284"/>
    </location>
</feature>
<comment type="caution">
    <text evidence="9">The sequence shown here is derived from an EMBL/GenBank/DDBJ whole genome shotgun (WGS) entry which is preliminary data.</text>
</comment>
<evidence type="ECO:0000256" key="3">
    <source>
        <dbReference type="ARBA" id="ARBA00023054"/>
    </source>
</evidence>